<name>A0A2P8DPS5_9ACTN</name>
<keyword evidence="6" id="KW-0598">Phosphotransferase system</keyword>
<comment type="function">
    <text evidence="8">The phosphoenolpyruvate-dependent sugar phosphotransferase system (sugar PTS), a major carbohydrate active transport system, catalyzes the phosphorylation of incoming sugar substrates concomitantly with their translocation across the cell membrane. The enzyme II UlaABC PTS system is involved in ascorbate transport.</text>
</comment>
<dbReference type="InterPro" id="IPR002178">
    <property type="entry name" value="PTS_EIIA_type-2_dom"/>
</dbReference>
<dbReference type="PANTHER" id="PTHR36203:SF1">
    <property type="entry name" value="ASCORBATE-SPECIFIC PTS SYSTEM EIIA COMPONENT"/>
    <property type="match status" value="1"/>
</dbReference>
<evidence type="ECO:0000313" key="13">
    <source>
        <dbReference type="Proteomes" id="UP000243528"/>
    </source>
</evidence>
<comment type="caution">
    <text evidence="12">The sequence shown here is derived from an EMBL/GenBank/DDBJ whole genome shotgun (WGS) entry which is preliminary data.</text>
</comment>
<dbReference type="GO" id="GO:0009401">
    <property type="term" value="P:phosphoenolpyruvate-dependent sugar phosphotransferase system"/>
    <property type="evidence" value="ECO:0007669"/>
    <property type="project" value="UniProtKB-KW"/>
</dbReference>
<comment type="subcellular location">
    <subcellularLocation>
        <location evidence="1">Cytoplasm</location>
    </subcellularLocation>
</comment>
<dbReference type="InterPro" id="IPR016152">
    <property type="entry name" value="PTrfase/Anion_transptr"/>
</dbReference>
<keyword evidence="3" id="KW-0963">Cytoplasm</keyword>
<dbReference type="GO" id="GO:0005737">
    <property type="term" value="C:cytoplasm"/>
    <property type="evidence" value="ECO:0007669"/>
    <property type="project" value="UniProtKB-SubCell"/>
</dbReference>
<keyword evidence="2" id="KW-0813">Transport</keyword>
<organism evidence="12 13">
    <name type="scientific">Haloactinopolyspora alba</name>
    <dbReference type="NCBI Taxonomy" id="648780"/>
    <lineage>
        <taxon>Bacteria</taxon>
        <taxon>Bacillati</taxon>
        <taxon>Actinomycetota</taxon>
        <taxon>Actinomycetes</taxon>
        <taxon>Jiangellales</taxon>
        <taxon>Jiangellaceae</taxon>
        <taxon>Haloactinopolyspora</taxon>
    </lineage>
</organism>
<evidence type="ECO:0000256" key="2">
    <source>
        <dbReference type="ARBA" id="ARBA00022448"/>
    </source>
</evidence>
<dbReference type="OrthoDB" id="1634238at2"/>
<dbReference type="Proteomes" id="UP000243528">
    <property type="component" value="Unassembled WGS sequence"/>
</dbReference>
<evidence type="ECO:0000256" key="8">
    <source>
        <dbReference type="ARBA" id="ARBA00037387"/>
    </source>
</evidence>
<keyword evidence="13" id="KW-1185">Reference proteome</keyword>
<evidence type="ECO:0000256" key="9">
    <source>
        <dbReference type="ARBA" id="ARBA00041175"/>
    </source>
</evidence>
<keyword evidence="7" id="KW-0418">Kinase</keyword>
<sequence>MAGVSEYTVAGAVGVEARDWRAAVRAAAGLLVDAGAASAEYPDACVATVEEHGPYIVLTPGLALAHARPEGGAHASGVVAARLAAPVEFGHPDNDPVDLVLAFSATDDGDHVAMLAGLAKRLQAGLADELRAAGSGEGMRALLDGAP</sequence>
<evidence type="ECO:0000256" key="1">
    <source>
        <dbReference type="ARBA" id="ARBA00004496"/>
    </source>
</evidence>
<dbReference type="Pfam" id="PF00359">
    <property type="entry name" value="PTS_EIIA_2"/>
    <property type="match status" value="1"/>
</dbReference>
<evidence type="ECO:0000256" key="3">
    <source>
        <dbReference type="ARBA" id="ARBA00022490"/>
    </source>
</evidence>
<evidence type="ECO:0000256" key="7">
    <source>
        <dbReference type="ARBA" id="ARBA00022777"/>
    </source>
</evidence>
<keyword evidence="5" id="KW-0808">Transferase</keyword>
<protein>
    <recommendedName>
        <fullName evidence="9">Ascorbate-specific PTS system EIIA component</fullName>
    </recommendedName>
    <alternativeName>
        <fullName evidence="10">Ascorbate-specific phosphotransferase enzyme IIA component</fullName>
    </alternativeName>
</protein>
<dbReference type="PROSITE" id="PS51094">
    <property type="entry name" value="PTS_EIIA_TYPE_2"/>
    <property type="match status" value="1"/>
</dbReference>
<dbReference type="SUPFAM" id="SSF55804">
    <property type="entry name" value="Phoshotransferase/anion transport protein"/>
    <property type="match status" value="1"/>
</dbReference>
<dbReference type="GO" id="GO:0016301">
    <property type="term" value="F:kinase activity"/>
    <property type="evidence" value="ECO:0007669"/>
    <property type="project" value="UniProtKB-KW"/>
</dbReference>
<dbReference type="Gene3D" id="3.40.930.10">
    <property type="entry name" value="Mannitol-specific EII, Chain A"/>
    <property type="match status" value="1"/>
</dbReference>
<gene>
    <name evidence="12" type="ORF">CLV30_118117</name>
</gene>
<dbReference type="PANTHER" id="PTHR36203">
    <property type="entry name" value="ASCORBATE-SPECIFIC PTS SYSTEM EIIA COMPONENT"/>
    <property type="match status" value="1"/>
</dbReference>
<evidence type="ECO:0000259" key="11">
    <source>
        <dbReference type="PROSITE" id="PS51094"/>
    </source>
</evidence>
<dbReference type="InterPro" id="IPR051351">
    <property type="entry name" value="Ascorbate-PTS_EIIA_comp"/>
</dbReference>
<accession>A0A2P8DPS5</accession>
<dbReference type="AlphaFoldDB" id="A0A2P8DPS5"/>
<keyword evidence="4" id="KW-0597">Phosphoprotein</keyword>
<evidence type="ECO:0000313" key="12">
    <source>
        <dbReference type="EMBL" id="PSK99212.1"/>
    </source>
</evidence>
<reference evidence="12 13" key="1">
    <citation type="submission" date="2018-03" db="EMBL/GenBank/DDBJ databases">
        <title>Genomic Encyclopedia of Archaeal and Bacterial Type Strains, Phase II (KMG-II): from individual species to whole genera.</title>
        <authorList>
            <person name="Goeker M."/>
        </authorList>
    </citation>
    <scope>NUCLEOTIDE SEQUENCE [LARGE SCALE GENOMIC DNA]</scope>
    <source>
        <strain evidence="12 13">DSM 45211</strain>
    </source>
</reference>
<proteinExistence type="predicted"/>
<evidence type="ECO:0000256" key="4">
    <source>
        <dbReference type="ARBA" id="ARBA00022553"/>
    </source>
</evidence>
<dbReference type="EMBL" id="PYGE01000018">
    <property type="protein sequence ID" value="PSK99212.1"/>
    <property type="molecule type" value="Genomic_DNA"/>
</dbReference>
<feature type="domain" description="PTS EIIA type-2" evidence="11">
    <location>
        <begin position="2"/>
        <end position="146"/>
    </location>
</feature>
<evidence type="ECO:0000256" key="6">
    <source>
        <dbReference type="ARBA" id="ARBA00022683"/>
    </source>
</evidence>
<evidence type="ECO:0000256" key="10">
    <source>
        <dbReference type="ARBA" id="ARBA00042072"/>
    </source>
</evidence>
<evidence type="ECO:0000256" key="5">
    <source>
        <dbReference type="ARBA" id="ARBA00022679"/>
    </source>
</evidence>